<dbReference type="Proteomes" id="UP001066276">
    <property type="component" value="Chromosome 1_2"/>
</dbReference>
<protein>
    <submittedName>
        <fullName evidence="2">Uncharacterized protein</fullName>
    </submittedName>
</protein>
<accession>A0AAV7W3I3</accession>
<evidence type="ECO:0000313" key="3">
    <source>
        <dbReference type="Proteomes" id="UP001066276"/>
    </source>
</evidence>
<organism evidence="2 3">
    <name type="scientific">Pleurodeles waltl</name>
    <name type="common">Iberian ribbed newt</name>
    <dbReference type="NCBI Taxonomy" id="8319"/>
    <lineage>
        <taxon>Eukaryota</taxon>
        <taxon>Metazoa</taxon>
        <taxon>Chordata</taxon>
        <taxon>Craniata</taxon>
        <taxon>Vertebrata</taxon>
        <taxon>Euteleostomi</taxon>
        <taxon>Amphibia</taxon>
        <taxon>Batrachia</taxon>
        <taxon>Caudata</taxon>
        <taxon>Salamandroidea</taxon>
        <taxon>Salamandridae</taxon>
        <taxon>Pleurodelinae</taxon>
        <taxon>Pleurodeles</taxon>
    </lineage>
</organism>
<name>A0AAV7W3I3_PLEWA</name>
<gene>
    <name evidence="2" type="ORF">NDU88_002520</name>
</gene>
<keyword evidence="3" id="KW-1185">Reference proteome</keyword>
<evidence type="ECO:0000313" key="2">
    <source>
        <dbReference type="EMBL" id="KAJ1207128.1"/>
    </source>
</evidence>
<feature type="compositionally biased region" description="Polar residues" evidence="1">
    <location>
        <begin position="147"/>
        <end position="158"/>
    </location>
</feature>
<reference evidence="2" key="1">
    <citation type="journal article" date="2022" name="bioRxiv">
        <title>Sequencing and chromosome-scale assembly of the giantPleurodeles waltlgenome.</title>
        <authorList>
            <person name="Brown T."/>
            <person name="Elewa A."/>
            <person name="Iarovenko S."/>
            <person name="Subramanian E."/>
            <person name="Araus A.J."/>
            <person name="Petzold A."/>
            <person name="Susuki M."/>
            <person name="Suzuki K.-i.T."/>
            <person name="Hayashi T."/>
            <person name="Toyoda A."/>
            <person name="Oliveira C."/>
            <person name="Osipova E."/>
            <person name="Leigh N.D."/>
            <person name="Simon A."/>
            <person name="Yun M.H."/>
        </authorList>
    </citation>
    <scope>NUCLEOTIDE SEQUENCE</scope>
    <source>
        <strain evidence="2">20211129_DDA</strain>
        <tissue evidence="2">Liver</tissue>
    </source>
</reference>
<comment type="caution">
    <text evidence="2">The sequence shown here is derived from an EMBL/GenBank/DDBJ whole genome shotgun (WGS) entry which is preliminary data.</text>
</comment>
<dbReference type="EMBL" id="JANPWB010000002">
    <property type="protein sequence ID" value="KAJ1207128.1"/>
    <property type="molecule type" value="Genomic_DNA"/>
</dbReference>
<feature type="region of interest" description="Disordered" evidence="1">
    <location>
        <begin position="80"/>
        <end position="158"/>
    </location>
</feature>
<evidence type="ECO:0000256" key="1">
    <source>
        <dbReference type="SAM" id="MobiDB-lite"/>
    </source>
</evidence>
<feature type="compositionally biased region" description="Basic and acidic residues" evidence="1">
    <location>
        <begin position="82"/>
        <end position="92"/>
    </location>
</feature>
<dbReference type="AlphaFoldDB" id="A0AAV7W3I3"/>
<proteinExistence type="predicted"/>
<sequence length="158" mass="17451">MAAHNEQMGDEYYVDDPAGSFEQDLVHALDAGMRHTVNKALAQAFRPIKHHLSGFAEQQGWVALSGSQIIEESSLSINLQAHKQDRNPHTADFESLMRSPATEHDYNTSASTPKSRTREESDCSSSAHSSDKEDDPARKRKKKTHHSMASSGGSCRLC</sequence>